<reference evidence="2" key="1">
    <citation type="submission" date="2022-06" db="EMBL/GenBank/DDBJ databases">
        <title>Sphingomicrobium sedimins sp. nov., a marine bacterium isolated from tidal flat.</title>
        <authorList>
            <person name="Kim C.-H."/>
            <person name="Yoo Y."/>
            <person name="Kim J.-J."/>
        </authorList>
    </citation>
    <scope>NUCLEOTIDE SEQUENCE</scope>
    <source>
        <strain evidence="2">GRR-S6-50</strain>
    </source>
</reference>
<name>A0A9X2J2X4_9SPHN</name>
<keyword evidence="1" id="KW-0472">Membrane</keyword>
<evidence type="ECO:0000313" key="3">
    <source>
        <dbReference type="Proteomes" id="UP001155128"/>
    </source>
</evidence>
<protein>
    <submittedName>
        <fullName evidence="2">Uncharacterized protein</fullName>
    </submittedName>
</protein>
<comment type="caution">
    <text evidence="2">The sequence shown here is derived from an EMBL/GenBank/DDBJ whole genome shotgun (WGS) entry which is preliminary data.</text>
</comment>
<keyword evidence="3" id="KW-1185">Reference proteome</keyword>
<proteinExistence type="predicted"/>
<feature type="transmembrane region" description="Helical" evidence="1">
    <location>
        <begin position="46"/>
        <end position="65"/>
    </location>
</feature>
<sequence length="70" mass="7516">MKWTSAILIAGVLAMALPLFFGGAGGPWLDSWFAWGTVRPVSNSPGLLFSLPIFGVAAFGLRSFFEWHSG</sequence>
<accession>A0A9X2J2X4</accession>
<dbReference type="AlphaFoldDB" id="A0A9X2J2X4"/>
<evidence type="ECO:0000313" key="2">
    <source>
        <dbReference type="EMBL" id="MCM8557500.1"/>
    </source>
</evidence>
<dbReference type="RefSeq" id="WP_252113607.1">
    <property type="nucleotide sequence ID" value="NZ_JAMSHT010000001.1"/>
</dbReference>
<dbReference type="EMBL" id="JAMSHT010000001">
    <property type="protein sequence ID" value="MCM8557500.1"/>
    <property type="molecule type" value="Genomic_DNA"/>
</dbReference>
<gene>
    <name evidence="2" type="ORF">NDO55_06675</name>
</gene>
<evidence type="ECO:0000256" key="1">
    <source>
        <dbReference type="SAM" id="Phobius"/>
    </source>
</evidence>
<keyword evidence="1" id="KW-0812">Transmembrane</keyword>
<dbReference type="Proteomes" id="UP001155128">
    <property type="component" value="Unassembled WGS sequence"/>
</dbReference>
<organism evidence="2 3">
    <name type="scientific">Sphingomicrobium sediminis</name>
    <dbReference type="NCBI Taxonomy" id="2950949"/>
    <lineage>
        <taxon>Bacteria</taxon>
        <taxon>Pseudomonadati</taxon>
        <taxon>Pseudomonadota</taxon>
        <taxon>Alphaproteobacteria</taxon>
        <taxon>Sphingomonadales</taxon>
        <taxon>Sphingomonadaceae</taxon>
        <taxon>Sphingomicrobium</taxon>
    </lineage>
</organism>
<keyword evidence="1" id="KW-1133">Transmembrane helix</keyword>